<comment type="caution">
    <text evidence="3">The sequence shown here is derived from an EMBL/GenBank/DDBJ whole genome shotgun (WGS) entry which is preliminary data.</text>
</comment>
<accession>A0A917KDD0</accession>
<gene>
    <name evidence="3" type="ORF">GCM10011320_16440</name>
</gene>
<feature type="region of interest" description="Disordered" evidence="1">
    <location>
        <begin position="140"/>
        <end position="162"/>
    </location>
</feature>
<keyword evidence="4" id="KW-1185">Reference proteome</keyword>
<sequence>MSDADAEFHQPKATTKEGARVEAAAIFLLRHIIAWSVKEQKEYGGVIYLDTASGEIRANGPLSATTSANTVYVGQNEVNLGLPATQRPLAWYHTHPLTEMNGWHFEWDKFEGGDYRLSTTRRIPGYVCTMDGWIWRFDPSPEPQADPETGHIDDDGPGSWGKILNVPRAPVDSAHAREYKQPAGLHW</sequence>
<proteinExistence type="predicted"/>
<name>A0A917KDD0_9PROT</name>
<reference evidence="3" key="2">
    <citation type="submission" date="2020-09" db="EMBL/GenBank/DDBJ databases">
        <authorList>
            <person name="Sun Q."/>
            <person name="Zhou Y."/>
        </authorList>
    </citation>
    <scope>NUCLEOTIDE SEQUENCE</scope>
    <source>
        <strain evidence="3">CGMCC 1.3617</strain>
    </source>
</reference>
<evidence type="ECO:0000313" key="3">
    <source>
        <dbReference type="EMBL" id="GGJ10085.1"/>
    </source>
</evidence>
<evidence type="ECO:0000259" key="2">
    <source>
        <dbReference type="Pfam" id="PF14220"/>
    </source>
</evidence>
<dbReference type="InterPro" id="IPR025479">
    <property type="entry name" value="DUF4329"/>
</dbReference>
<protein>
    <recommendedName>
        <fullName evidence="2">DUF4329 domain-containing protein</fullName>
    </recommendedName>
</protein>
<organism evidence="3 4">
    <name type="scientific">Neoroseomonas lacus</name>
    <dbReference type="NCBI Taxonomy" id="287609"/>
    <lineage>
        <taxon>Bacteria</taxon>
        <taxon>Pseudomonadati</taxon>
        <taxon>Pseudomonadota</taxon>
        <taxon>Alphaproteobacteria</taxon>
        <taxon>Acetobacterales</taxon>
        <taxon>Acetobacteraceae</taxon>
        <taxon>Neoroseomonas</taxon>
    </lineage>
</organism>
<dbReference type="AlphaFoldDB" id="A0A917KDD0"/>
<reference evidence="3" key="1">
    <citation type="journal article" date="2014" name="Int. J. Syst. Evol. Microbiol.">
        <title>Complete genome sequence of Corynebacterium casei LMG S-19264T (=DSM 44701T), isolated from a smear-ripened cheese.</title>
        <authorList>
            <consortium name="US DOE Joint Genome Institute (JGI-PGF)"/>
            <person name="Walter F."/>
            <person name="Albersmeier A."/>
            <person name="Kalinowski J."/>
            <person name="Ruckert C."/>
        </authorList>
    </citation>
    <scope>NUCLEOTIDE SEQUENCE</scope>
    <source>
        <strain evidence="3">CGMCC 1.3617</strain>
    </source>
</reference>
<dbReference type="Proteomes" id="UP000661507">
    <property type="component" value="Unassembled WGS sequence"/>
</dbReference>
<dbReference type="Pfam" id="PF14220">
    <property type="entry name" value="DUF4329"/>
    <property type="match status" value="1"/>
</dbReference>
<dbReference type="EMBL" id="BMKW01000003">
    <property type="protein sequence ID" value="GGJ10085.1"/>
    <property type="molecule type" value="Genomic_DNA"/>
</dbReference>
<feature type="domain" description="DUF4329" evidence="2">
    <location>
        <begin position="24"/>
        <end position="140"/>
    </location>
</feature>
<evidence type="ECO:0000313" key="4">
    <source>
        <dbReference type="Proteomes" id="UP000661507"/>
    </source>
</evidence>
<evidence type="ECO:0000256" key="1">
    <source>
        <dbReference type="SAM" id="MobiDB-lite"/>
    </source>
</evidence>
<dbReference type="RefSeq" id="WP_188966542.1">
    <property type="nucleotide sequence ID" value="NZ_BMKW01000003.1"/>
</dbReference>